<dbReference type="SUPFAM" id="SSF52374">
    <property type="entry name" value="Nucleotidylyl transferase"/>
    <property type="match status" value="1"/>
</dbReference>
<organism evidence="13">
    <name type="scientific">Catillopecten margaritatus gill symbiont</name>
    <dbReference type="NCBI Taxonomy" id="3083288"/>
    <lineage>
        <taxon>Bacteria</taxon>
        <taxon>Pseudomonadati</taxon>
        <taxon>Pseudomonadota</taxon>
        <taxon>Gammaproteobacteria</taxon>
        <taxon>sulfur-oxidizing symbionts</taxon>
    </lineage>
</organism>
<dbReference type="Gene3D" id="3.40.640.10">
    <property type="entry name" value="Type I PLP-dependent aspartate aminotransferase-like (Major domain)"/>
    <property type="match status" value="1"/>
</dbReference>
<dbReference type="AlphaFoldDB" id="A0AAU6PG29"/>
<comment type="pathway">
    <text evidence="9">Phospholipid metabolism; phosphatidylethanolamine biosynthesis; phosphatidylethanolamine from ethanolamine: step 2/3.</text>
</comment>
<evidence type="ECO:0000256" key="6">
    <source>
        <dbReference type="ARBA" id="ARBA00023098"/>
    </source>
</evidence>
<sequence length="425" mass="46998">MSATLIHHGHIRLLKQAAEHGKVIVGLTTDEEVLSKKGYQVELAFTHRKEVLEAIQYVDEVVGVPWQITEDTLDEFKIDLLVHGDDNCNNIIQDRLLILPRTEGVSSTEIRSNAQRAITQKNNHKLMLTPGPAAVPHENLQNLKPLFGRGDDEYTAMAESVINWVKKLSGQDEVITMQGSATFALELAAHSFVSGKVLLVSTGYYSDRLEKLLPNGCELTICKYEELDGITDNFDWVLCAYTETSVAFKVDLQSIKNKADDCGAKLYVDATGSIGLEGNHSLADVMAFSSCKGLFGLTGAGFVAHSSDLIPKTLDTFYFNLETQKNKMTTGPYHAIASLYGVIDKHDIFKQRVINSKNAVLEKYQDIVRSDNQPLLCTYLEGEVVPNDNDIVLYSPRSELSGSVICHFGEIDTDGVNINNRISVK</sequence>
<evidence type="ECO:0000256" key="5">
    <source>
        <dbReference type="ARBA" id="ARBA00022695"/>
    </source>
</evidence>
<keyword evidence="5" id="KW-0548">Nucleotidyltransferase</keyword>
<gene>
    <name evidence="13" type="primary">phnW</name>
    <name evidence="13" type="ORF">Ctma_0640</name>
</gene>
<dbReference type="SUPFAM" id="SSF53383">
    <property type="entry name" value="PLP-dependent transferases"/>
    <property type="match status" value="1"/>
</dbReference>
<evidence type="ECO:0000259" key="12">
    <source>
        <dbReference type="Pfam" id="PF01467"/>
    </source>
</evidence>
<dbReference type="GO" id="GO:0004306">
    <property type="term" value="F:ethanolamine-phosphate cytidylyltransferase activity"/>
    <property type="evidence" value="ECO:0007669"/>
    <property type="project" value="UniProtKB-EC"/>
</dbReference>
<keyword evidence="6" id="KW-0443">Lipid metabolism</keyword>
<dbReference type="InterPro" id="IPR014729">
    <property type="entry name" value="Rossmann-like_a/b/a_fold"/>
</dbReference>
<dbReference type="InterPro" id="IPR044608">
    <property type="entry name" value="Ect1/PCYT2"/>
</dbReference>
<keyword evidence="8" id="KW-1208">Phospholipid metabolism</keyword>
<dbReference type="Gene3D" id="3.40.50.620">
    <property type="entry name" value="HUPs"/>
    <property type="match status" value="1"/>
</dbReference>
<dbReference type="InterPro" id="IPR015424">
    <property type="entry name" value="PyrdxlP-dep_Trfase"/>
</dbReference>
<reference evidence="13" key="1">
    <citation type="submission" date="2023-10" db="EMBL/GenBank/DDBJ databases">
        <title>The first scallop-associated chemosynthetic bacterial symbiont.</title>
        <authorList>
            <person name="Lin Y.-T."/>
            <person name="Sun J."/>
            <person name="Ip J.C.-H."/>
            <person name="He X."/>
            <person name="Gao Z.-M."/>
            <person name="Perez M."/>
            <person name="Xu T."/>
            <person name="Qian P.-Y."/>
            <person name="Qiu J.-W."/>
        </authorList>
    </citation>
    <scope>NUCLEOTIDE SEQUENCE</scope>
    <source>
        <strain evidence="13">Gill1</strain>
    </source>
</reference>
<evidence type="ECO:0000313" key="13">
    <source>
        <dbReference type="EMBL" id="WXT99934.1"/>
    </source>
</evidence>
<feature type="domain" description="Cytidyltransferase-like" evidence="12">
    <location>
        <begin position="5"/>
        <end position="92"/>
    </location>
</feature>
<evidence type="ECO:0000256" key="4">
    <source>
        <dbReference type="ARBA" id="ARBA00022679"/>
    </source>
</evidence>
<evidence type="ECO:0000256" key="2">
    <source>
        <dbReference type="ARBA" id="ARBA00010101"/>
    </source>
</evidence>
<evidence type="ECO:0000256" key="11">
    <source>
        <dbReference type="ARBA" id="ARBA00031473"/>
    </source>
</evidence>
<dbReference type="InterPro" id="IPR015421">
    <property type="entry name" value="PyrdxlP-dep_Trfase_major"/>
</dbReference>
<dbReference type="InterPro" id="IPR004821">
    <property type="entry name" value="Cyt_trans-like"/>
</dbReference>
<comment type="pathway">
    <text evidence="1">Lipid metabolism.</text>
</comment>
<evidence type="ECO:0000256" key="3">
    <source>
        <dbReference type="ARBA" id="ARBA00022516"/>
    </source>
</evidence>
<evidence type="ECO:0000256" key="7">
    <source>
        <dbReference type="ARBA" id="ARBA00023209"/>
    </source>
</evidence>
<protein>
    <recommendedName>
        <fullName evidence="10">ethanolamine-phosphate cytidylyltransferase</fullName>
        <ecNumber evidence="10">2.7.7.14</ecNumber>
    </recommendedName>
    <alternativeName>
        <fullName evidence="11">CTP:phosphoethanolamine cytidylyltransferase</fullName>
    </alternativeName>
</protein>
<comment type="similarity">
    <text evidence="2">Belongs to the cytidylyltransferase family.</text>
</comment>
<name>A0AAU6PG29_9GAMM</name>
<proteinExistence type="inferred from homology"/>
<dbReference type="EC" id="2.7.7.14" evidence="10"/>
<dbReference type="PANTHER" id="PTHR45780">
    <property type="entry name" value="ETHANOLAMINE-PHOSPHATE CYTIDYLYLTRANSFERASE"/>
    <property type="match status" value="1"/>
</dbReference>
<dbReference type="NCBIfam" id="TIGR00125">
    <property type="entry name" value="cyt_tran_rel"/>
    <property type="match status" value="1"/>
</dbReference>
<dbReference type="Pfam" id="PF01467">
    <property type="entry name" value="CTP_transf_like"/>
    <property type="match status" value="1"/>
</dbReference>
<evidence type="ECO:0000256" key="10">
    <source>
        <dbReference type="ARBA" id="ARBA00024221"/>
    </source>
</evidence>
<keyword evidence="4 13" id="KW-0808">Transferase</keyword>
<dbReference type="GO" id="GO:0005737">
    <property type="term" value="C:cytoplasm"/>
    <property type="evidence" value="ECO:0007669"/>
    <property type="project" value="TreeGrafter"/>
</dbReference>
<dbReference type="GO" id="GO:0008483">
    <property type="term" value="F:transaminase activity"/>
    <property type="evidence" value="ECO:0007669"/>
    <property type="project" value="UniProtKB-KW"/>
</dbReference>
<keyword evidence="3" id="KW-0444">Lipid biosynthesis</keyword>
<keyword evidence="7" id="KW-0594">Phospholipid biosynthesis</keyword>
<evidence type="ECO:0000256" key="1">
    <source>
        <dbReference type="ARBA" id="ARBA00005189"/>
    </source>
</evidence>
<evidence type="ECO:0000256" key="9">
    <source>
        <dbReference type="ARBA" id="ARBA00024191"/>
    </source>
</evidence>
<dbReference type="GO" id="GO:0006646">
    <property type="term" value="P:phosphatidylethanolamine biosynthetic process"/>
    <property type="evidence" value="ECO:0007669"/>
    <property type="project" value="InterPro"/>
</dbReference>
<dbReference type="PANTHER" id="PTHR45780:SF2">
    <property type="entry name" value="ETHANOLAMINE-PHOSPHATE CYTIDYLYLTRANSFERASE"/>
    <property type="match status" value="1"/>
</dbReference>
<accession>A0AAU6PG29</accession>
<keyword evidence="13" id="KW-0032">Aminotransferase</keyword>
<evidence type="ECO:0000256" key="8">
    <source>
        <dbReference type="ARBA" id="ARBA00023264"/>
    </source>
</evidence>
<dbReference type="EMBL" id="CP138327">
    <property type="protein sequence ID" value="WXT99934.1"/>
    <property type="molecule type" value="Genomic_DNA"/>
</dbReference>